<name>A0A9N8HX37_9STRA</name>
<protein>
    <submittedName>
        <fullName evidence="1">Uncharacterized protein</fullName>
    </submittedName>
</protein>
<proteinExistence type="predicted"/>
<dbReference type="EMBL" id="CAICTM010002346">
    <property type="protein sequence ID" value="CAB9528897.1"/>
    <property type="molecule type" value="Genomic_DNA"/>
</dbReference>
<evidence type="ECO:0000313" key="1">
    <source>
        <dbReference type="EMBL" id="CAB9528897.1"/>
    </source>
</evidence>
<sequence>MKNKIFAAPKGIAYRHVSNIGSTKTIEQRRTVTDLYLDDWSNNRGEKAAADHLRKEYCIYPRWNWNYACSGEVGVYPTNCPNESFNRHGIKSVAADCSKNASLAAFLVHTAPRLLQEDAHTRADPCTIEIPRSASIFAIATSGFLREKIDVVSLGRDAYGNPSSWLVNVGYKIGIPIDDRRIRLVLAAMEGNKIPFEDVRRKHKMDLSPDQVADMMSGLGNSSKRRCLSKMIDSFDSYLASLNNAQLSRVARYLGLFRSDNKERDPMKGLTTQCILDNLLSFYDNPAGHRAMLLGSRKQDSPFVVVKALAGKVKDASMPEKENNK</sequence>
<comment type="caution">
    <text evidence="1">The sequence shown here is derived from an EMBL/GenBank/DDBJ whole genome shotgun (WGS) entry which is preliminary data.</text>
</comment>
<dbReference type="Proteomes" id="UP001153069">
    <property type="component" value="Unassembled WGS sequence"/>
</dbReference>
<gene>
    <name evidence="1" type="ORF">SEMRO_2348_G324300.1</name>
</gene>
<organism evidence="1 2">
    <name type="scientific">Seminavis robusta</name>
    <dbReference type="NCBI Taxonomy" id="568900"/>
    <lineage>
        <taxon>Eukaryota</taxon>
        <taxon>Sar</taxon>
        <taxon>Stramenopiles</taxon>
        <taxon>Ochrophyta</taxon>
        <taxon>Bacillariophyta</taxon>
        <taxon>Bacillariophyceae</taxon>
        <taxon>Bacillariophycidae</taxon>
        <taxon>Naviculales</taxon>
        <taxon>Naviculaceae</taxon>
        <taxon>Seminavis</taxon>
    </lineage>
</organism>
<accession>A0A9N8HX37</accession>
<reference evidence="1" key="1">
    <citation type="submission" date="2020-06" db="EMBL/GenBank/DDBJ databases">
        <authorList>
            <consortium name="Plant Systems Biology data submission"/>
        </authorList>
    </citation>
    <scope>NUCLEOTIDE SEQUENCE</scope>
    <source>
        <strain evidence="1">D6</strain>
    </source>
</reference>
<evidence type="ECO:0000313" key="2">
    <source>
        <dbReference type="Proteomes" id="UP001153069"/>
    </source>
</evidence>
<dbReference type="AlphaFoldDB" id="A0A9N8HX37"/>
<keyword evidence="2" id="KW-1185">Reference proteome</keyword>